<feature type="domain" description="Cathepsin propeptide inhibitor" evidence="5">
    <location>
        <begin position="28"/>
        <end position="83"/>
    </location>
</feature>
<dbReference type="Pfam" id="PF00112">
    <property type="entry name" value="Peptidase_C1"/>
    <property type="match status" value="1"/>
</dbReference>
<evidence type="ECO:0000256" key="3">
    <source>
        <dbReference type="SAM" id="SignalP"/>
    </source>
</evidence>
<dbReference type="Gene3D" id="3.90.70.10">
    <property type="entry name" value="Cysteine proteinases"/>
    <property type="match status" value="1"/>
</dbReference>
<feature type="chain" id="PRO_5045707050" evidence="3">
    <location>
        <begin position="20"/>
        <end position="336"/>
    </location>
</feature>
<comment type="similarity">
    <text evidence="1">Belongs to the peptidase C1 family.</text>
</comment>
<dbReference type="PANTHER" id="PTHR12411">
    <property type="entry name" value="CYSTEINE PROTEASE FAMILY C1-RELATED"/>
    <property type="match status" value="1"/>
</dbReference>
<feature type="signal peptide" evidence="3">
    <location>
        <begin position="1"/>
        <end position="19"/>
    </location>
</feature>
<dbReference type="SMART" id="SM00848">
    <property type="entry name" value="Inhibitor_I29"/>
    <property type="match status" value="1"/>
</dbReference>
<sequence length="336" mass="37618">MMPFLVPSVLVSLLTLSAALDPSLDTAWEDWKSLHRKAYLEEGEDVSRRAIWEDNLRMIEQHNWEASLGKHTYWLGMNHFGDLAGPSPPPPRFTGGAEASARQGEQKREAWRPNSASFYQTDEEFNQRMSCLLPNQVGPAGGNGECGSCWAFSATGALEGLYFKKTGRRVSFSEQNLMDCSWDQGNHACQGGLPILAFEYVQQNGGLNSEKDYPYKGQERTCHYHSRNGDVKCTSFVKVEKGDLARAVAKVGPISVGIDVRSGKFRLYKSGIFSCTWEGDVLNHAMLVVGYGEEKGKKYWILKNSWSELWGESGYTRLEEGSRECGIADDAIYPKW</sequence>
<feature type="domain" description="Peptidase C1A papain C-terminal" evidence="4">
    <location>
        <begin position="133"/>
        <end position="335"/>
    </location>
</feature>
<reference evidence="7" key="1">
    <citation type="submission" date="2025-08" db="UniProtKB">
        <authorList>
            <consortium name="RefSeq"/>
        </authorList>
    </citation>
    <scope>IDENTIFICATION</scope>
</reference>
<feature type="region of interest" description="Disordered" evidence="2">
    <location>
        <begin position="85"/>
        <end position="113"/>
    </location>
</feature>
<protein>
    <submittedName>
        <fullName evidence="7">Cathepsin K-like</fullName>
    </submittedName>
</protein>
<dbReference type="SUPFAM" id="SSF54001">
    <property type="entry name" value="Cysteine proteinases"/>
    <property type="match status" value="1"/>
</dbReference>
<accession>A0ABM5ENY2</accession>
<keyword evidence="6" id="KW-1185">Reference proteome</keyword>
<dbReference type="CDD" id="cd02248">
    <property type="entry name" value="Peptidase_C1A"/>
    <property type="match status" value="1"/>
</dbReference>
<organism evidence="6 7">
    <name type="scientific">Pogona vitticeps</name>
    <name type="common">central bearded dragon</name>
    <dbReference type="NCBI Taxonomy" id="103695"/>
    <lineage>
        <taxon>Eukaryota</taxon>
        <taxon>Metazoa</taxon>
        <taxon>Chordata</taxon>
        <taxon>Craniata</taxon>
        <taxon>Vertebrata</taxon>
        <taxon>Euteleostomi</taxon>
        <taxon>Lepidosauria</taxon>
        <taxon>Squamata</taxon>
        <taxon>Bifurcata</taxon>
        <taxon>Unidentata</taxon>
        <taxon>Episquamata</taxon>
        <taxon>Toxicofera</taxon>
        <taxon>Iguania</taxon>
        <taxon>Acrodonta</taxon>
        <taxon>Agamidae</taxon>
        <taxon>Amphibolurinae</taxon>
        <taxon>Pogona</taxon>
    </lineage>
</organism>
<dbReference type="InterPro" id="IPR000668">
    <property type="entry name" value="Peptidase_C1A_C"/>
</dbReference>
<dbReference type="InterPro" id="IPR039417">
    <property type="entry name" value="Peptidase_C1A_papain-like"/>
</dbReference>
<evidence type="ECO:0000256" key="2">
    <source>
        <dbReference type="SAM" id="MobiDB-lite"/>
    </source>
</evidence>
<dbReference type="Proteomes" id="UP001652642">
    <property type="component" value="Chromosome 7"/>
</dbReference>
<dbReference type="InterPro" id="IPR025660">
    <property type="entry name" value="Pept_his_AS"/>
</dbReference>
<evidence type="ECO:0000313" key="7">
    <source>
        <dbReference type="RefSeq" id="XP_072834869.1"/>
    </source>
</evidence>
<keyword evidence="3" id="KW-0732">Signal</keyword>
<dbReference type="SMART" id="SM00645">
    <property type="entry name" value="Pept_C1"/>
    <property type="match status" value="1"/>
</dbReference>
<dbReference type="PROSITE" id="PS00639">
    <property type="entry name" value="THIOL_PROTEASE_HIS"/>
    <property type="match status" value="1"/>
</dbReference>
<dbReference type="InterPro" id="IPR038765">
    <property type="entry name" value="Papain-like_cys_pep_sf"/>
</dbReference>
<evidence type="ECO:0000259" key="4">
    <source>
        <dbReference type="SMART" id="SM00645"/>
    </source>
</evidence>
<proteinExistence type="inferred from homology"/>
<name>A0ABM5ENY2_9SAUR</name>
<evidence type="ECO:0000256" key="1">
    <source>
        <dbReference type="ARBA" id="ARBA00008455"/>
    </source>
</evidence>
<evidence type="ECO:0000313" key="6">
    <source>
        <dbReference type="Proteomes" id="UP001652642"/>
    </source>
</evidence>
<dbReference type="Pfam" id="PF08246">
    <property type="entry name" value="Inhibitor_I29"/>
    <property type="match status" value="1"/>
</dbReference>
<dbReference type="PRINTS" id="PR00705">
    <property type="entry name" value="PAPAIN"/>
</dbReference>
<gene>
    <name evidence="7" type="primary">LOC110079242</name>
</gene>
<evidence type="ECO:0000259" key="5">
    <source>
        <dbReference type="SMART" id="SM00848"/>
    </source>
</evidence>
<dbReference type="GeneID" id="110079242"/>
<dbReference type="RefSeq" id="XP_072834869.1">
    <property type="nucleotide sequence ID" value="XM_072978768.1"/>
</dbReference>
<dbReference type="InterPro" id="IPR013128">
    <property type="entry name" value="Peptidase_C1A"/>
</dbReference>
<dbReference type="InterPro" id="IPR013201">
    <property type="entry name" value="Prot_inhib_I29"/>
</dbReference>